<dbReference type="PANTHER" id="PTHR43135">
    <property type="entry name" value="ALPHA-D-RIBOSE 1-METHYLPHOSPHONATE 5-TRIPHOSPHATE DIPHOSPHATASE"/>
    <property type="match status" value="1"/>
</dbReference>
<sequence length="231" mass="23638">MPPPLVSFKDHTPGQGQYRDSAVYRRWLEGTEGISPEEAQRRVETLVAERDTRIGHREIALGRLAELAAQGRARLLAHDPVTAAEIDVAVANGVAVAEFATTTGAARAARERGLRVVAGAPNVLRGGSHSGNVSAAELVAAGLVDGLSSDYLPSTPLAAALLLAARGIVPLPRAVALVTSGPAAVAGLADRGALVAGQRGDLAVVTVERGWPTVRTTVTAGDFAVPAGVGQ</sequence>
<keyword evidence="2" id="KW-1185">Reference proteome</keyword>
<gene>
    <name evidence="1" type="ORF">HD597_001635</name>
</gene>
<dbReference type="Gene3D" id="3.20.20.140">
    <property type="entry name" value="Metal-dependent hydrolases"/>
    <property type="match status" value="1"/>
</dbReference>
<dbReference type="SUPFAM" id="SSF51556">
    <property type="entry name" value="Metallo-dependent hydrolases"/>
    <property type="match status" value="1"/>
</dbReference>
<protein>
    <submittedName>
        <fullName evidence="1">Phosphonate metabolism protein PhnM</fullName>
    </submittedName>
</protein>
<evidence type="ECO:0000313" key="2">
    <source>
        <dbReference type="Proteomes" id="UP001139648"/>
    </source>
</evidence>
<dbReference type="GO" id="GO:0016810">
    <property type="term" value="F:hydrolase activity, acting on carbon-nitrogen (but not peptide) bonds"/>
    <property type="evidence" value="ECO:0007669"/>
    <property type="project" value="InterPro"/>
</dbReference>
<dbReference type="Gene3D" id="2.30.40.10">
    <property type="entry name" value="Urease, subunit C, domain 1"/>
    <property type="match status" value="1"/>
</dbReference>
<comment type="caution">
    <text evidence="1">The sequence shown here is derived from an EMBL/GenBank/DDBJ whole genome shotgun (WGS) entry which is preliminary data.</text>
</comment>
<dbReference type="InterPro" id="IPR011059">
    <property type="entry name" value="Metal-dep_hydrolase_composite"/>
</dbReference>
<dbReference type="PANTHER" id="PTHR43135:SF3">
    <property type="entry name" value="ALPHA-D-RIBOSE 1-METHYLPHOSPHONATE 5-TRIPHOSPHATE DIPHOSPHATASE"/>
    <property type="match status" value="1"/>
</dbReference>
<proteinExistence type="predicted"/>
<dbReference type="InterPro" id="IPR032466">
    <property type="entry name" value="Metal_Hydrolase"/>
</dbReference>
<dbReference type="EMBL" id="JAMZEB010000002">
    <property type="protein sequence ID" value="MCP2354615.1"/>
    <property type="molecule type" value="Genomic_DNA"/>
</dbReference>
<accession>A0A9X2GBC7</accession>
<name>A0A9X2GBC7_9ACTN</name>
<organism evidence="1 2">
    <name type="scientific">Nonomuraea thailandensis</name>
    <dbReference type="NCBI Taxonomy" id="1188745"/>
    <lineage>
        <taxon>Bacteria</taxon>
        <taxon>Bacillati</taxon>
        <taxon>Actinomycetota</taxon>
        <taxon>Actinomycetes</taxon>
        <taxon>Streptosporangiales</taxon>
        <taxon>Streptosporangiaceae</taxon>
        <taxon>Nonomuraea</taxon>
    </lineage>
</organism>
<evidence type="ECO:0000313" key="1">
    <source>
        <dbReference type="EMBL" id="MCP2354615.1"/>
    </source>
</evidence>
<reference evidence="1" key="1">
    <citation type="submission" date="2022-06" db="EMBL/GenBank/DDBJ databases">
        <title>Sequencing the genomes of 1000 actinobacteria strains.</title>
        <authorList>
            <person name="Klenk H.-P."/>
        </authorList>
    </citation>
    <scope>NUCLEOTIDE SEQUENCE</scope>
    <source>
        <strain evidence="1">DSM 46694</strain>
    </source>
</reference>
<dbReference type="RefSeq" id="WP_253741086.1">
    <property type="nucleotide sequence ID" value="NZ_BAABKA010000048.1"/>
</dbReference>
<dbReference type="Proteomes" id="UP001139648">
    <property type="component" value="Unassembled WGS sequence"/>
</dbReference>
<dbReference type="InterPro" id="IPR051781">
    <property type="entry name" value="Metallo-dep_Hydrolase"/>
</dbReference>
<dbReference type="AlphaFoldDB" id="A0A9X2GBC7"/>